<dbReference type="Proteomes" id="UP000244884">
    <property type="component" value="Chromosome"/>
</dbReference>
<dbReference type="NCBIfam" id="TIGR00472">
    <property type="entry name" value="pheT_bact"/>
    <property type="match status" value="1"/>
</dbReference>
<keyword evidence="9 15" id="KW-0067">ATP-binding</keyword>
<dbReference type="InterPro" id="IPR012340">
    <property type="entry name" value="NA-bd_OB-fold"/>
</dbReference>
<dbReference type="SMART" id="SM00873">
    <property type="entry name" value="B3_4"/>
    <property type="match status" value="1"/>
</dbReference>
<organism evidence="20 21">
    <name type="scientific">Buchnera aphidicola</name>
    <name type="common">Melanaphis sacchari</name>
    <dbReference type="NCBI Taxonomy" id="2173854"/>
    <lineage>
        <taxon>Bacteria</taxon>
        <taxon>Pseudomonadati</taxon>
        <taxon>Pseudomonadota</taxon>
        <taxon>Gammaproteobacteria</taxon>
        <taxon>Enterobacterales</taxon>
        <taxon>Erwiniaceae</taxon>
        <taxon>Buchnera</taxon>
    </lineage>
</organism>
<comment type="catalytic activity">
    <reaction evidence="14 15">
        <text>tRNA(Phe) + L-phenylalanine + ATP = L-phenylalanyl-tRNA(Phe) + AMP + diphosphate + H(+)</text>
        <dbReference type="Rhea" id="RHEA:19413"/>
        <dbReference type="Rhea" id="RHEA-COMP:9668"/>
        <dbReference type="Rhea" id="RHEA-COMP:9699"/>
        <dbReference type="ChEBI" id="CHEBI:15378"/>
        <dbReference type="ChEBI" id="CHEBI:30616"/>
        <dbReference type="ChEBI" id="CHEBI:33019"/>
        <dbReference type="ChEBI" id="CHEBI:58095"/>
        <dbReference type="ChEBI" id="CHEBI:78442"/>
        <dbReference type="ChEBI" id="CHEBI:78531"/>
        <dbReference type="ChEBI" id="CHEBI:456215"/>
        <dbReference type="EC" id="6.1.1.20"/>
    </reaction>
</comment>
<dbReference type="InterPro" id="IPR009061">
    <property type="entry name" value="DNA-bd_dom_put_sf"/>
</dbReference>
<keyword evidence="10 15" id="KW-0460">Magnesium</keyword>
<keyword evidence="13 15" id="KW-0030">Aminoacyl-tRNA synthetase</keyword>
<feature type="domain" description="B5" evidence="19">
    <location>
        <begin position="403"/>
        <end position="479"/>
    </location>
</feature>
<evidence type="ECO:0000256" key="3">
    <source>
        <dbReference type="ARBA" id="ARBA00011209"/>
    </source>
</evidence>
<evidence type="ECO:0000256" key="1">
    <source>
        <dbReference type="ARBA" id="ARBA00004496"/>
    </source>
</evidence>
<comment type="subunit">
    <text evidence="3 15">Tetramer of two alpha and two beta subunits.</text>
</comment>
<dbReference type="Gene3D" id="3.30.70.380">
    <property type="entry name" value="Ferrodoxin-fold anticodon-binding domain"/>
    <property type="match status" value="1"/>
</dbReference>
<dbReference type="PROSITE" id="PS51447">
    <property type="entry name" value="FDX_ACB"/>
    <property type="match status" value="1"/>
</dbReference>
<dbReference type="Gene3D" id="3.30.56.10">
    <property type="match status" value="2"/>
</dbReference>
<feature type="binding site" evidence="15">
    <location>
        <position position="457"/>
    </location>
    <ligand>
        <name>Mg(2+)</name>
        <dbReference type="ChEBI" id="CHEBI:18420"/>
        <note>shared with alpha subunit</note>
    </ligand>
</feature>
<accession>A0A2U8DGQ2</accession>
<reference evidence="20 21" key="1">
    <citation type="submission" date="2018-04" db="EMBL/GenBank/DDBJ databases">
        <title>Genome sequence of Buchnera aphidicola from Melaphis sacchari.</title>
        <authorList>
            <person name="Geib S.M."/>
            <person name="Palmer N.A."/>
            <person name="Sattler S.E."/>
            <person name="Sarath G."/>
        </authorList>
    </citation>
    <scope>NUCLEOTIDE SEQUENCE [LARGE SCALE GENOMIC DNA]</scope>
    <source>
        <strain evidence="20 21">LSU</strain>
    </source>
</reference>
<evidence type="ECO:0000259" key="18">
    <source>
        <dbReference type="PROSITE" id="PS51447"/>
    </source>
</evidence>
<dbReference type="InterPro" id="IPR002547">
    <property type="entry name" value="tRNA-bd_dom"/>
</dbReference>
<dbReference type="SMART" id="SM00874">
    <property type="entry name" value="B5"/>
    <property type="match status" value="1"/>
</dbReference>
<comment type="caution">
    <text evidence="15">Lacks conserved residue(s) required for the propagation of feature annotation.</text>
</comment>
<dbReference type="InterPro" id="IPR005121">
    <property type="entry name" value="Fdx_antiC-bd"/>
</dbReference>
<evidence type="ECO:0000256" key="10">
    <source>
        <dbReference type="ARBA" id="ARBA00022842"/>
    </source>
</evidence>
<keyword evidence="4 15" id="KW-0963">Cytoplasm</keyword>
<evidence type="ECO:0000313" key="20">
    <source>
        <dbReference type="EMBL" id="AWH90635.1"/>
    </source>
</evidence>
<dbReference type="Pfam" id="PF03483">
    <property type="entry name" value="B3_4"/>
    <property type="match status" value="1"/>
</dbReference>
<feature type="domain" description="FDX-ACB" evidence="18">
    <location>
        <begin position="705"/>
        <end position="798"/>
    </location>
</feature>
<dbReference type="InterPro" id="IPR045060">
    <property type="entry name" value="Phe-tRNA-ligase_IIc_bsu"/>
</dbReference>
<feature type="domain" description="TRNA-binding" evidence="17">
    <location>
        <begin position="39"/>
        <end position="149"/>
    </location>
</feature>
<dbReference type="SMART" id="SM00896">
    <property type="entry name" value="FDX-ACB"/>
    <property type="match status" value="1"/>
</dbReference>
<dbReference type="Pfam" id="PF01588">
    <property type="entry name" value="tRNA_bind"/>
    <property type="match status" value="1"/>
</dbReference>
<evidence type="ECO:0000259" key="17">
    <source>
        <dbReference type="PROSITE" id="PS50886"/>
    </source>
</evidence>
<evidence type="ECO:0000256" key="16">
    <source>
        <dbReference type="PROSITE-ProRule" id="PRU00209"/>
    </source>
</evidence>
<keyword evidence="7 15" id="KW-0479">Metal-binding</keyword>
<dbReference type="InterPro" id="IPR041616">
    <property type="entry name" value="PheRS_beta_core"/>
</dbReference>
<feature type="binding site" evidence="15">
    <location>
        <position position="467"/>
    </location>
    <ligand>
        <name>Mg(2+)</name>
        <dbReference type="ChEBI" id="CHEBI:18420"/>
        <note>shared with alpha subunit</note>
    </ligand>
</feature>
<dbReference type="GO" id="GO:0009328">
    <property type="term" value="C:phenylalanine-tRNA ligase complex"/>
    <property type="evidence" value="ECO:0007669"/>
    <property type="project" value="TreeGrafter"/>
</dbReference>
<keyword evidence="12 15" id="KW-0648">Protein biosynthesis</keyword>
<dbReference type="Gene3D" id="2.40.50.140">
    <property type="entry name" value="Nucleic acid-binding proteins"/>
    <property type="match status" value="1"/>
</dbReference>
<proteinExistence type="inferred from homology"/>
<dbReference type="GO" id="GO:0000287">
    <property type="term" value="F:magnesium ion binding"/>
    <property type="evidence" value="ECO:0007669"/>
    <property type="project" value="UniProtKB-UniRule"/>
</dbReference>
<name>A0A2U8DGQ2_9GAMM</name>
<evidence type="ECO:0000256" key="4">
    <source>
        <dbReference type="ARBA" id="ARBA00022490"/>
    </source>
</evidence>
<dbReference type="Pfam" id="PF17759">
    <property type="entry name" value="tRNA_synthFbeta"/>
    <property type="match status" value="1"/>
</dbReference>
<dbReference type="InterPro" id="IPR004532">
    <property type="entry name" value="Phe-tRNA-ligase_IIc_bsu_bact"/>
</dbReference>
<dbReference type="SUPFAM" id="SSF54991">
    <property type="entry name" value="Anticodon-binding domain of PheRS"/>
    <property type="match status" value="1"/>
</dbReference>
<dbReference type="EMBL" id="CP029161">
    <property type="protein sequence ID" value="AWH90635.1"/>
    <property type="molecule type" value="Genomic_DNA"/>
</dbReference>
<dbReference type="AlphaFoldDB" id="A0A2U8DGQ2"/>
<dbReference type="GO" id="GO:0004826">
    <property type="term" value="F:phenylalanine-tRNA ligase activity"/>
    <property type="evidence" value="ECO:0007669"/>
    <property type="project" value="UniProtKB-UniRule"/>
</dbReference>
<dbReference type="SUPFAM" id="SSF50249">
    <property type="entry name" value="Nucleic acid-binding proteins"/>
    <property type="match status" value="1"/>
</dbReference>
<dbReference type="Gene3D" id="3.30.930.10">
    <property type="entry name" value="Bira Bifunctional Protein, Domain 2"/>
    <property type="match status" value="1"/>
</dbReference>
<dbReference type="FunFam" id="2.40.50.140:FF:000045">
    <property type="entry name" value="Phenylalanine--tRNA ligase beta subunit"/>
    <property type="match status" value="1"/>
</dbReference>
<dbReference type="NCBIfam" id="NF045760">
    <property type="entry name" value="YtpR"/>
    <property type="match status" value="1"/>
</dbReference>
<protein>
    <recommendedName>
        <fullName evidence="15">Phenylalanine--tRNA ligase beta subunit</fullName>
        <ecNumber evidence="15">6.1.1.20</ecNumber>
    </recommendedName>
    <alternativeName>
        <fullName evidence="15">Phenylalanyl-tRNA synthetase beta subunit</fullName>
        <shortName evidence="15">PheRS</shortName>
    </alternativeName>
</protein>
<evidence type="ECO:0000256" key="12">
    <source>
        <dbReference type="ARBA" id="ARBA00022917"/>
    </source>
</evidence>
<dbReference type="FunFam" id="3.30.930.10:FF:000022">
    <property type="entry name" value="Phenylalanine--tRNA ligase beta subunit"/>
    <property type="match status" value="1"/>
</dbReference>
<sequence>MKFSENWLREWVNPNIDSITLQNQIIDSGIEIESVNFFNPTFKGVIVGKIISCFNHPKSKKLKIIKLDIGREKVLNIVCGAPNCRNNIKVVVATIGSVLRNQFKIDLKIIQGVKSEGMLCSFFELGLFNNYSNDIIELPKKAPVGAQIKDYFLLQDNIIKISATPNRADSLSILGIARNIAVINNLEKIKLKLNVLSEEIVDKFPININVRKKNINFFGRIIKNTNLNVSTPFWMKKKLFFCDLLSKNIIDNIINYVLIEIGQPLNIIDANKINRFIQISMSNEKEFLHSNAYPKIILNKNILSFSDNKKILFIPGNINSQSVEINEKTTSIFLCSYYIDREFTLNILKKINNNKILDYHNYGIDPNLQKYALQYATNLIIKICGGQVGPISKKVQKQDTNLILVKKIKLNLNKFKKLVGHTIQFSLILNILSRLEYIVLDVQKEYLEVIPPGWRSDILIEEDIISDILRIYNYNNILFSPIKEKLIFTQKKDFQEDLLDKATSFLAFRGYHEIITYSFVNPDLQSIMFPNIHSLLLSNPISKDLSSMRLSLWPGLLKSVVYNSNRRQDSMCLFERGFCFSIDKNKILGVNQELFLAGIISGFKEKENWFSKRRKLDFYDLKGDVESVLELVHNKKNIEFKNSKIPSLHPEQSAKIYINNLFIGRMGKINPRLEKQLNLDSSTFLFELSLNNIPIAPFFKIKKVSKFPESRRDIAILVKKDILFSEIIKICKKFFLNQAVDINLFDVYFPHDTSNEQKSLGISFIFQDQNKTLEENEINLMIDGCVKALKDELNITLRM</sequence>
<evidence type="ECO:0000256" key="7">
    <source>
        <dbReference type="ARBA" id="ARBA00022723"/>
    </source>
</evidence>
<dbReference type="Pfam" id="PF03147">
    <property type="entry name" value="FDX-ACB"/>
    <property type="match status" value="1"/>
</dbReference>
<evidence type="ECO:0000256" key="14">
    <source>
        <dbReference type="ARBA" id="ARBA00049255"/>
    </source>
</evidence>
<dbReference type="InterPro" id="IPR005146">
    <property type="entry name" value="B3/B4_tRNA-bd"/>
</dbReference>
<comment type="subcellular location">
    <subcellularLocation>
        <location evidence="1 15">Cytoplasm</location>
    </subcellularLocation>
</comment>
<evidence type="ECO:0000256" key="6">
    <source>
        <dbReference type="ARBA" id="ARBA00022598"/>
    </source>
</evidence>
<comment type="cofactor">
    <cofactor evidence="15">
        <name>Mg(2+)</name>
        <dbReference type="ChEBI" id="CHEBI:18420"/>
    </cofactor>
    <text evidence="15">Binds 2 magnesium ions per tetramer.</text>
</comment>
<evidence type="ECO:0000259" key="19">
    <source>
        <dbReference type="PROSITE" id="PS51483"/>
    </source>
</evidence>
<dbReference type="InterPro" id="IPR045864">
    <property type="entry name" value="aa-tRNA-synth_II/BPL/LPL"/>
</dbReference>
<dbReference type="HAMAP" id="MF_00283">
    <property type="entry name" value="Phe_tRNA_synth_beta1"/>
    <property type="match status" value="1"/>
</dbReference>
<dbReference type="GO" id="GO:0006432">
    <property type="term" value="P:phenylalanyl-tRNA aminoacylation"/>
    <property type="evidence" value="ECO:0007669"/>
    <property type="project" value="UniProtKB-UniRule"/>
</dbReference>
<dbReference type="CDD" id="cd00769">
    <property type="entry name" value="PheRS_beta_core"/>
    <property type="match status" value="1"/>
</dbReference>
<evidence type="ECO:0000256" key="11">
    <source>
        <dbReference type="ARBA" id="ARBA00022884"/>
    </source>
</evidence>
<dbReference type="GO" id="GO:0005524">
    <property type="term" value="F:ATP binding"/>
    <property type="evidence" value="ECO:0007669"/>
    <property type="project" value="UniProtKB-UniRule"/>
</dbReference>
<dbReference type="InterPro" id="IPR020825">
    <property type="entry name" value="Phe-tRNA_synthase-like_B3/B4"/>
</dbReference>
<comment type="similarity">
    <text evidence="2 15">Belongs to the phenylalanyl-tRNA synthetase beta subunit family. Type 1 subfamily.</text>
</comment>
<dbReference type="PANTHER" id="PTHR10947">
    <property type="entry name" value="PHENYLALANYL-TRNA SYNTHETASE BETA CHAIN AND LEUCINE-RICH REPEAT-CONTAINING PROTEIN 47"/>
    <property type="match status" value="1"/>
</dbReference>
<evidence type="ECO:0000256" key="2">
    <source>
        <dbReference type="ARBA" id="ARBA00008653"/>
    </source>
</evidence>
<keyword evidence="11 16" id="KW-0694">RNA-binding</keyword>
<dbReference type="InterPro" id="IPR005147">
    <property type="entry name" value="tRNA_synthase_B5-dom"/>
</dbReference>
<keyword evidence="5 16" id="KW-0820">tRNA-binding</keyword>
<gene>
    <name evidence="15" type="primary">pheT</name>
    <name evidence="20" type="ORF">DD681_02395</name>
</gene>
<evidence type="ECO:0000256" key="15">
    <source>
        <dbReference type="HAMAP-Rule" id="MF_00283"/>
    </source>
</evidence>
<keyword evidence="8 15" id="KW-0547">Nucleotide-binding</keyword>
<dbReference type="PROSITE" id="PS51483">
    <property type="entry name" value="B5"/>
    <property type="match status" value="1"/>
</dbReference>
<keyword evidence="6 15" id="KW-0436">Ligase</keyword>
<dbReference type="CDD" id="cd02796">
    <property type="entry name" value="tRNA_bind_bactPheRS"/>
    <property type="match status" value="1"/>
</dbReference>
<dbReference type="PROSITE" id="PS50886">
    <property type="entry name" value="TRBD"/>
    <property type="match status" value="1"/>
</dbReference>
<feature type="binding site" evidence="15">
    <location>
        <position position="463"/>
    </location>
    <ligand>
        <name>Mg(2+)</name>
        <dbReference type="ChEBI" id="CHEBI:18420"/>
        <note>shared with alpha subunit</note>
    </ligand>
</feature>
<evidence type="ECO:0000313" key="21">
    <source>
        <dbReference type="Proteomes" id="UP000244884"/>
    </source>
</evidence>
<evidence type="ECO:0000256" key="5">
    <source>
        <dbReference type="ARBA" id="ARBA00022555"/>
    </source>
</evidence>
<evidence type="ECO:0000256" key="9">
    <source>
        <dbReference type="ARBA" id="ARBA00022840"/>
    </source>
</evidence>
<dbReference type="SUPFAM" id="SSF46955">
    <property type="entry name" value="Putative DNA-binding domain"/>
    <property type="match status" value="1"/>
</dbReference>
<dbReference type="InterPro" id="IPR033714">
    <property type="entry name" value="tRNA_bind_bactPheRS"/>
</dbReference>
<dbReference type="Pfam" id="PF03484">
    <property type="entry name" value="B5"/>
    <property type="match status" value="1"/>
</dbReference>
<dbReference type="SUPFAM" id="SSF56037">
    <property type="entry name" value="PheT/TilS domain"/>
    <property type="match status" value="1"/>
</dbReference>
<dbReference type="EC" id="6.1.1.20" evidence="15"/>
<dbReference type="OrthoDB" id="9805455at2"/>
<evidence type="ECO:0000256" key="13">
    <source>
        <dbReference type="ARBA" id="ARBA00023146"/>
    </source>
</evidence>
<evidence type="ECO:0000256" key="8">
    <source>
        <dbReference type="ARBA" id="ARBA00022741"/>
    </source>
</evidence>
<dbReference type="PANTHER" id="PTHR10947:SF0">
    <property type="entry name" value="PHENYLALANINE--TRNA LIGASE BETA SUBUNIT"/>
    <property type="match status" value="1"/>
</dbReference>
<dbReference type="RefSeq" id="WP_158341411.1">
    <property type="nucleotide sequence ID" value="NZ_CP029161.1"/>
</dbReference>
<dbReference type="SUPFAM" id="SSF55681">
    <property type="entry name" value="Class II aaRS and biotin synthetases"/>
    <property type="match status" value="1"/>
</dbReference>
<dbReference type="GO" id="GO:0000049">
    <property type="term" value="F:tRNA binding"/>
    <property type="evidence" value="ECO:0007669"/>
    <property type="project" value="UniProtKB-UniRule"/>
</dbReference>
<dbReference type="Gene3D" id="3.50.40.10">
    <property type="entry name" value="Phenylalanyl-trna Synthetase, Chain B, domain 3"/>
    <property type="match status" value="1"/>
</dbReference>
<dbReference type="InterPro" id="IPR036690">
    <property type="entry name" value="Fdx_antiC-bd_sf"/>
</dbReference>